<name>A0A069PCW0_9BURK</name>
<keyword evidence="4" id="KW-0238">DNA-binding</keyword>
<dbReference type="SUPFAM" id="SSF81273">
    <property type="entry name" value="H-NS histone-like proteins"/>
    <property type="match status" value="2"/>
</dbReference>
<keyword evidence="8" id="KW-1185">Reference proteome</keyword>
<comment type="caution">
    <text evidence="7">The sequence shown here is derived from an EMBL/GenBank/DDBJ whole genome shotgun (WGS) entry which is preliminary data.</text>
</comment>
<comment type="similarity">
    <text evidence="2">Belongs to the histone-like protein H-NS family.</text>
</comment>
<dbReference type="Proteomes" id="UP000027466">
    <property type="component" value="Unassembled WGS sequence"/>
</dbReference>
<dbReference type="InterPro" id="IPR027444">
    <property type="entry name" value="H-NS_C_dom"/>
</dbReference>
<reference evidence="7 8" key="1">
    <citation type="submission" date="2014-03" db="EMBL/GenBank/DDBJ databases">
        <title>Draft Genome Sequences of Four Burkholderia Strains.</title>
        <authorList>
            <person name="Liu X.Y."/>
            <person name="Li C.X."/>
            <person name="Xu J.H."/>
        </authorList>
    </citation>
    <scope>NUCLEOTIDE SEQUENCE [LARGE SCALE GENOMIC DNA]</scope>
    <source>
        <strain evidence="7 8">DSM 50014</strain>
    </source>
</reference>
<evidence type="ECO:0000313" key="8">
    <source>
        <dbReference type="Proteomes" id="UP000027466"/>
    </source>
</evidence>
<feature type="region of interest" description="Disordered" evidence="5">
    <location>
        <begin position="127"/>
        <end position="147"/>
    </location>
</feature>
<dbReference type="GO" id="GO:0009295">
    <property type="term" value="C:nucleoid"/>
    <property type="evidence" value="ECO:0007669"/>
    <property type="project" value="UniProtKB-SubCell"/>
</dbReference>
<dbReference type="AlphaFoldDB" id="A0A069PCW0"/>
<gene>
    <name evidence="7" type="ORF">BG61_39345</name>
</gene>
<dbReference type="SMART" id="SM00528">
    <property type="entry name" value="HNS"/>
    <property type="match status" value="2"/>
</dbReference>
<evidence type="ECO:0000259" key="6">
    <source>
        <dbReference type="SMART" id="SM00528"/>
    </source>
</evidence>
<feature type="domain" description="DNA-binding protein H-NS-like C-terminal" evidence="6">
    <location>
        <begin position="151"/>
        <end position="191"/>
    </location>
</feature>
<organism evidence="7 8">
    <name type="scientific">Caballeronia glathei</name>
    <dbReference type="NCBI Taxonomy" id="60547"/>
    <lineage>
        <taxon>Bacteria</taxon>
        <taxon>Pseudomonadati</taxon>
        <taxon>Pseudomonadota</taxon>
        <taxon>Betaproteobacteria</taxon>
        <taxon>Burkholderiales</taxon>
        <taxon>Burkholderiaceae</taxon>
        <taxon>Caballeronia</taxon>
    </lineage>
</organism>
<feature type="region of interest" description="Disordered" evidence="5">
    <location>
        <begin position="47"/>
        <end position="100"/>
    </location>
</feature>
<evidence type="ECO:0000256" key="5">
    <source>
        <dbReference type="SAM" id="MobiDB-lite"/>
    </source>
</evidence>
<dbReference type="EMBL" id="JFHC01000085">
    <property type="protein sequence ID" value="KDR38538.1"/>
    <property type="molecule type" value="Genomic_DNA"/>
</dbReference>
<dbReference type="SMR" id="A0A069PCW0"/>
<evidence type="ECO:0000256" key="3">
    <source>
        <dbReference type="ARBA" id="ARBA00022490"/>
    </source>
</evidence>
<dbReference type="Gene3D" id="4.10.430.30">
    <property type="match status" value="2"/>
</dbReference>
<evidence type="ECO:0000313" key="7">
    <source>
        <dbReference type="EMBL" id="KDR38538.1"/>
    </source>
</evidence>
<accession>A0A069PCW0</accession>
<sequence>MATLEQIQDKMKRLQAQAEALMANNAKTVVAKIRKLMDQHGLTTADIDAHSATKKRAGRPSGAASEKGGGGKAVTKAKAAKGKLPPKYRDPKTGATWSGHARPPAWIAKVRDRTKFLIDGAGAEAGANGVSKAKAEPKKTSAAAGTVAGTGRRKGALPAKYLDPKTGATWSGHARPPAWIANVRDRTKFLIGDVAASSAPSNAVAKKGAAKKAVAKKVSAAKNVATGSKTSVKKVARKTTVSSTKRVAGNKTAKPPFKKVAKSNVVSRKTSAVKKALTLPVASVVPETMAKPENGAAQTAV</sequence>
<evidence type="ECO:0000256" key="1">
    <source>
        <dbReference type="ARBA" id="ARBA00004453"/>
    </source>
</evidence>
<dbReference type="PANTHER" id="PTHR38097:SF2">
    <property type="entry name" value="DNA-BINDING PROTEIN STPA"/>
    <property type="match status" value="1"/>
</dbReference>
<keyword evidence="3" id="KW-0963">Cytoplasm</keyword>
<dbReference type="PANTHER" id="PTHR38097">
    <property type="match status" value="1"/>
</dbReference>
<feature type="domain" description="DNA-binding protein H-NS-like C-terminal" evidence="6">
    <location>
        <begin position="78"/>
        <end position="118"/>
    </location>
</feature>
<dbReference type="Pfam" id="PF00816">
    <property type="entry name" value="Histone_HNS"/>
    <property type="match status" value="2"/>
</dbReference>
<evidence type="ECO:0000256" key="2">
    <source>
        <dbReference type="ARBA" id="ARBA00010610"/>
    </source>
</evidence>
<evidence type="ECO:0000256" key="4">
    <source>
        <dbReference type="ARBA" id="ARBA00023125"/>
    </source>
</evidence>
<proteinExistence type="inferred from homology"/>
<dbReference type="GO" id="GO:0003677">
    <property type="term" value="F:DNA binding"/>
    <property type="evidence" value="ECO:0007669"/>
    <property type="project" value="UniProtKB-KW"/>
</dbReference>
<protein>
    <submittedName>
        <fullName evidence="7">Histone</fullName>
    </submittedName>
</protein>
<comment type="subcellular location">
    <subcellularLocation>
        <location evidence="1">Cytoplasm</location>
        <location evidence="1">Nucleoid</location>
    </subcellularLocation>
</comment>
<dbReference type="RefSeq" id="WP_063741152.1">
    <property type="nucleotide sequence ID" value="NZ_CADFFX010000052.1"/>
</dbReference>